<organism evidence="1 2">
    <name type="scientific">Virgibacillus chiguensis</name>
    <dbReference type="NCBI Taxonomy" id="411959"/>
    <lineage>
        <taxon>Bacteria</taxon>
        <taxon>Bacillati</taxon>
        <taxon>Bacillota</taxon>
        <taxon>Bacilli</taxon>
        <taxon>Bacillales</taxon>
        <taxon>Bacillaceae</taxon>
        <taxon>Virgibacillus</taxon>
    </lineage>
</organism>
<proteinExistence type="predicted"/>
<reference evidence="2" key="1">
    <citation type="submission" date="2016-11" db="EMBL/GenBank/DDBJ databases">
        <authorList>
            <person name="Varghese N."/>
            <person name="Submissions S."/>
        </authorList>
    </citation>
    <scope>NUCLEOTIDE SEQUENCE [LARGE SCALE GENOMIC DNA]</scope>
    <source>
        <strain evidence="2">CGMCC 1.6496</strain>
    </source>
</reference>
<dbReference type="EMBL" id="FQXD01000026">
    <property type="protein sequence ID" value="SHH98831.1"/>
    <property type="molecule type" value="Genomic_DNA"/>
</dbReference>
<dbReference type="AlphaFoldDB" id="A0A1M5XG99"/>
<keyword evidence="2" id="KW-1185">Reference proteome</keyword>
<protein>
    <submittedName>
        <fullName evidence="1">Uncharacterized protein</fullName>
    </submittedName>
</protein>
<sequence length="116" mass="13541">MSSDTRYLHVYAQHSYHQESLIVGNREGLLELRRLIDKALVQGTSASGMFFPSDDEGYEVYVGMVNDEKLFRSFEMPYTEQFGKKNDHSMFLNLNNDPNAPYDVFKIFQNTEKEEE</sequence>
<dbReference type="OrthoDB" id="1725673at2"/>
<evidence type="ECO:0000313" key="2">
    <source>
        <dbReference type="Proteomes" id="UP000184079"/>
    </source>
</evidence>
<evidence type="ECO:0000313" key="1">
    <source>
        <dbReference type="EMBL" id="SHH98831.1"/>
    </source>
</evidence>
<gene>
    <name evidence="1" type="ORF">SAMN05421807_12626</name>
</gene>
<dbReference type="Proteomes" id="UP000184079">
    <property type="component" value="Unassembled WGS sequence"/>
</dbReference>
<name>A0A1M5XG99_9BACI</name>
<dbReference type="RefSeq" id="WP_073013188.1">
    <property type="nucleotide sequence ID" value="NZ_FQXD01000026.1"/>
</dbReference>
<accession>A0A1M5XG99</accession>